<organism evidence="2 3">
    <name type="scientific">Parnassius mnemosyne</name>
    <name type="common">clouded apollo</name>
    <dbReference type="NCBI Taxonomy" id="213953"/>
    <lineage>
        <taxon>Eukaryota</taxon>
        <taxon>Metazoa</taxon>
        <taxon>Ecdysozoa</taxon>
        <taxon>Arthropoda</taxon>
        <taxon>Hexapoda</taxon>
        <taxon>Insecta</taxon>
        <taxon>Pterygota</taxon>
        <taxon>Neoptera</taxon>
        <taxon>Endopterygota</taxon>
        <taxon>Lepidoptera</taxon>
        <taxon>Glossata</taxon>
        <taxon>Ditrysia</taxon>
        <taxon>Papilionoidea</taxon>
        <taxon>Papilionidae</taxon>
        <taxon>Parnassiinae</taxon>
        <taxon>Parnassini</taxon>
        <taxon>Parnassius</taxon>
        <taxon>Driopa</taxon>
    </lineage>
</organism>
<evidence type="ECO:0000313" key="2">
    <source>
        <dbReference type="EMBL" id="CAK1579472.1"/>
    </source>
</evidence>
<reference evidence="2 3" key="1">
    <citation type="submission" date="2023-11" db="EMBL/GenBank/DDBJ databases">
        <authorList>
            <person name="Hedman E."/>
            <person name="Englund M."/>
            <person name="Stromberg M."/>
            <person name="Nyberg Akerstrom W."/>
            <person name="Nylinder S."/>
            <person name="Jareborg N."/>
            <person name="Kallberg Y."/>
            <person name="Kronander E."/>
        </authorList>
    </citation>
    <scope>NUCLEOTIDE SEQUENCE [LARGE SCALE GENOMIC DNA]</scope>
</reference>
<sequence>MLVKFSEIFIQERKKTMMIILHIMAHEDLDADYFKQVQTMADLVRTKKLEISANVFTVHIPIVLNFAGRAISYIVLMIQYFYMHVVTSS</sequence>
<protein>
    <submittedName>
        <fullName evidence="2">Uncharacterized protein</fullName>
    </submittedName>
</protein>
<evidence type="ECO:0000256" key="1">
    <source>
        <dbReference type="SAM" id="Phobius"/>
    </source>
</evidence>
<keyword evidence="3" id="KW-1185">Reference proteome</keyword>
<keyword evidence="1" id="KW-0812">Transmembrane</keyword>
<dbReference type="EMBL" id="CAVLGL010000002">
    <property type="protein sequence ID" value="CAK1579472.1"/>
    <property type="molecule type" value="Genomic_DNA"/>
</dbReference>
<name>A0AAV1KC19_9NEOP</name>
<proteinExistence type="predicted"/>
<dbReference type="Proteomes" id="UP001314205">
    <property type="component" value="Unassembled WGS sequence"/>
</dbReference>
<comment type="caution">
    <text evidence="2">The sequence shown here is derived from an EMBL/GenBank/DDBJ whole genome shotgun (WGS) entry which is preliminary data.</text>
</comment>
<feature type="transmembrane region" description="Helical" evidence="1">
    <location>
        <begin position="55"/>
        <end position="82"/>
    </location>
</feature>
<keyword evidence="1" id="KW-1133">Transmembrane helix</keyword>
<dbReference type="AlphaFoldDB" id="A0AAV1KC19"/>
<gene>
    <name evidence="2" type="ORF">PARMNEM_LOCUS1408</name>
</gene>
<keyword evidence="1" id="KW-0472">Membrane</keyword>
<evidence type="ECO:0000313" key="3">
    <source>
        <dbReference type="Proteomes" id="UP001314205"/>
    </source>
</evidence>
<accession>A0AAV1KC19</accession>